<dbReference type="InterPro" id="IPR050807">
    <property type="entry name" value="TransReg_Diox_bact_type"/>
</dbReference>
<protein>
    <submittedName>
        <fullName evidence="3">Phage transcriptional regulator Cro/CI family</fullName>
    </submittedName>
</protein>
<dbReference type="PROSITE" id="PS50943">
    <property type="entry name" value="HTH_CROC1"/>
    <property type="match status" value="1"/>
</dbReference>
<gene>
    <name evidence="3" type="ORF">NAB2_2401</name>
</gene>
<organism evidence="3 4">
    <name type="scientific">Lactiplantibacillus plantarum</name>
    <name type="common">Lactobacillus plantarum</name>
    <dbReference type="NCBI Taxonomy" id="1590"/>
    <lineage>
        <taxon>Bacteria</taxon>
        <taxon>Bacillati</taxon>
        <taxon>Bacillota</taxon>
        <taxon>Bacilli</taxon>
        <taxon>Lactobacillales</taxon>
        <taxon>Lactobacillaceae</taxon>
        <taxon>Lactiplantibacillus</taxon>
    </lineage>
</organism>
<evidence type="ECO:0000313" key="3">
    <source>
        <dbReference type="EMBL" id="KZV01781.1"/>
    </source>
</evidence>
<dbReference type="PANTHER" id="PTHR46797">
    <property type="entry name" value="HTH-TYPE TRANSCRIPTIONAL REGULATOR"/>
    <property type="match status" value="1"/>
</dbReference>
<dbReference type="SUPFAM" id="SSF47413">
    <property type="entry name" value="lambda repressor-like DNA-binding domains"/>
    <property type="match status" value="1"/>
</dbReference>
<proteinExistence type="predicted"/>
<evidence type="ECO:0000256" key="1">
    <source>
        <dbReference type="ARBA" id="ARBA00023125"/>
    </source>
</evidence>
<feature type="domain" description="HTH cro/C1-type" evidence="2">
    <location>
        <begin position="18"/>
        <end position="73"/>
    </location>
</feature>
<dbReference type="GO" id="GO:0005829">
    <property type="term" value="C:cytosol"/>
    <property type="evidence" value="ECO:0007669"/>
    <property type="project" value="TreeGrafter"/>
</dbReference>
<dbReference type="AlphaFoldDB" id="A0AAW3RC80"/>
<dbReference type="PANTHER" id="PTHR46797:SF1">
    <property type="entry name" value="METHYLPHOSPHONATE SYNTHASE"/>
    <property type="match status" value="1"/>
</dbReference>
<dbReference type="Pfam" id="PF12844">
    <property type="entry name" value="HTH_19"/>
    <property type="match status" value="1"/>
</dbReference>
<dbReference type="GO" id="GO:0003700">
    <property type="term" value="F:DNA-binding transcription factor activity"/>
    <property type="evidence" value="ECO:0007669"/>
    <property type="project" value="TreeGrafter"/>
</dbReference>
<dbReference type="InterPro" id="IPR010982">
    <property type="entry name" value="Lambda_DNA-bd_dom_sf"/>
</dbReference>
<accession>A0AAW3RC80</accession>
<dbReference type="InterPro" id="IPR001387">
    <property type="entry name" value="Cro/C1-type_HTH"/>
</dbReference>
<dbReference type="Gene3D" id="1.10.260.40">
    <property type="entry name" value="lambda repressor-like DNA-binding domains"/>
    <property type="match status" value="1"/>
</dbReference>
<comment type="caution">
    <text evidence="3">The sequence shown here is derived from an EMBL/GenBank/DDBJ whole genome shotgun (WGS) entry which is preliminary data.</text>
</comment>
<name>A0AAW3RC80_LACPN</name>
<sequence>MSSTENLRNEVLNFGPKIKEIRNKKRFTVRQAALQAGISPSFWSQVENKKREIPKPKTLQKMATGLRITDDEIFKLAGITKDQNNFPTKGSHYYDLTEKDERNIDKELEDMMNGLDSKHSLSFFQNGQELSDQDKELLKASMRQTLELSKQLAKRKFTPKKYRNGEE</sequence>
<dbReference type="RefSeq" id="WP_013355754.1">
    <property type="nucleotide sequence ID" value="NZ_BLJR01000004.1"/>
</dbReference>
<dbReference type="EMBL" id="LUXO01000033">
    <property type="protein sequence ID" value="KZV01781.1"/>
    <property type="molecule type" value="Genomic_DNA"/>
</dbReference>
<dbReference type="KEGG" id="lpb:SH83_10560"/>
<dbReference type="SMART" id="SM00530">
    <property type="entry name" value="HTH_XRE"/>
    <property type="match status" value="1"/>
</dbReference>
<dbReference type="CDD" id="cd00093">
    <property type="entry name" value="HTH_XRE"/>
    <property type="match status" value="1"/>
</dbReference>
<dbReference type="Proteomes" id="UP000076872">
    <property type="component" value="Unassembled WGS sequence"/>
</dbReference>
<evidence type="ECO:0000313" key="4">
    <source>
        <dbReference type="Proteomes" id="UP000076872"/>
    </source>
</evidence>
<dbReference type="GO" id="GO:0003677">
    <property type="term" value="F:DNA binding"/>
    <property type="evidence" value="ECO:0007669"/>
    <property type="project" value="UniProtKB-KW"/>
</dbReference>
<evidence type="ECO:0000259" key="2">
    <source>
        <dbReference type="PROSITE" id="PS50943"/>
    </source>
</evidence>
<keyword evidence="1" id="KW-0238">DNA-binding</keyword>
<reference evidence="3 4" key="1">
    <citation type="submission" date="2016-03" db="EMBL/GenBank/DDBJ databases">
        <title>Comparative genomics of 54 Lactobacillus plantarum strains reveals genomic uncoupling from niche constraints.</title>
        <authorList>
            <person name="Martino M.E."/>
        </authorList>
    </citation>
    <scope>NUCLEOTIDE SEQUENCE [LARGE SCALE GENOMIC DNA]</scope>
    <source>
        <strain evidence="3 4">NAB2</strain>
    </source>
</reference>